<dbReference type="GO" id="GO:0051793">
    <property type="term" value="P:medium-chain fatty acid catabolic process"/>
    <property type="evidence" value="ECO:0007669"/>
    <property type="project" value="TreeGrafter"/>
</dbReference>
<dbReference type="PANTHER" id="PTHR10794">
    <property type="entry name" value="ABHYDROLASE DOMAIN-CONTAINING PROTEIN"/>
    <property type="match status" value="1"/>
</dbReference>
<name>A0AAD6IW33_DREDA</name>
<dbReference type="InterPro" id="IPR029058">
    <property type="entry name" value="AB_hydrolase_fold"/>
</dbReference>
<feature type="domain" description="AB hydrolase-1" evidence="3">
    <location>
        <begin position="146"/>
        <end position="370"/>
    </location>
</feature>
<evidence type="ECO:0000259" key="3">
    <source>
        <dbReference type="Pfam" id="PF00561"/>
    </source>
</evidence>
<evidence type="ECO:0000256" key="1">
    <source>
        <dbReference type="ARBA" id="ARBA00010884"/>
    </source>
</evidence>
<feature type="active site" description="Charge relay system" evidence="2">
    <location>
        <position position="232"/>
    </location>
</feature>
<evidence type="ECO:0000313" key="4">
    <source>
        <dbReference type="EMBL" id="KAJ6259739.1"/>
    </source>
</evidence>
<dbReference type="Gene3D" id="3.40.50.1820">
    <property type="entry name" value="alpha/beta hydrolase"/>
    <property type="match status" value="1"/>
</dbReference>
<sequence length="434" mass="47830">MLFGPATLRYHHHPSPVLLKPASGSSTTSDAVPETLVSVCKAAVPPFYPHPLLRSGHLQTCAILFASADIPIHYKRYLLAAESSDGSDTGTFSIDVVVPPLSPAEVASTPSKKVLLESDPEYFPPRTSYFTDEEFGTWSSDSETNPLIVVLHGLSGGSHETYIRLALEPLVRPKKDGGLGYDALVVNARGCGYTKLTSNRMFNAMFTADIRQVIKMLRRKFPKRPLMALGFSLGANILANYLGEESASCPLHAAVLVSSPHNIDACAKIMFMTFTGRQYSKHMADNLKRLFERNYAMMSTNPAINADLVRSSVYLYDYDHHCTAKAFGFRTAGEYYRASTSVDKLLDVKVPTLIINAEEDPISLQEAFPRLEAEANPYLCFVTSSIGGHLGWFEWGGERWFPKPIMGFLSRMAQLELVEKPEEGDGFVKVSGTV</sequence>
<dbReference type="EMBL" id="JAQGDS010000006">
    <property type="protein sequence ID" value="KAJ6259739.1"/>
    <property type="molecule type" value="Genomic_DNA"/>
</dbReference>
<gene>
    <name evidence="4" type="ORF">Dda_5377</name>
</gene>
<dbReference type="InterPro" id="IPR050960">
    <property type="entry name" value="AB_hydrolase_4_sf"/>
</dbReference>
<feature type="active site" description="Charge relay system" evidence="2">
    <location>
        <position position="389"/>
    </location>
</feature>
<dbReference type="PANTHER" id="PTHR10794:SF63">
    <property type="entry name" value="ALPHA_BETA HYDROLASE 1, ISOFORM A"/>
    <property type="match status" value="1"/>
</dbReference>
<dbReference type="SUPFAM" id="SSF53474">
    <property type="entry name" value="alpha/beta-Hydrolases"/>
    <property type="match status" value="1"/>
</dbReference>
<keyword evidence="5" id="KW-1185">Reference proteome</keyword>
<feature type="active site" description="Charge relay system" evidence="2">
    <location>
        <position position="360"/>
    </location>
</feature>
<accession>A0AAD6IW33</accession>
<dbReference type="PIRSF" id="PIRSF005211">
    <property type="entry name" value="Ab_hydro_YheT"/>
    <property type="match status" value="1"/>
</dbReference>
<dbReference type="GO" id="GO:0008126">
    <property type="term" value="F:acetylesterase activity"/>
    <property type="evidence" value="ECO:0007669"/>
    <property type="project" value="TreeGrafter"/>
</dbReference>
<dbReference type="InterPro" id="IPR000073">
    <property type="entry name" value="AB_hydrolase_1"/>
</dbReference>
<dbReference type="GO" id="GO:0051792">
    <property type="term" value="P:medium-chain fatty acid biosynthetic process"/>
    <property type="evidence" value="ECO:0007669"/>
    <property type="project" value="TreeGrafter"/>
</dbReference>
<dbReference type="AlphaFoldDB" id="A0AAD6IW33"/>
<dbReference type="GO" id="GO:0047372">
    <property type="term" value="F:monoacylglycerol lipase activity"/>
    <property type="evidence" value="ECO:0007669"/>
    <property type="project" value="TreeGrafter"/>
</dbReference>
<dbReference type="Proteomes" id="UP001221413">
    <property type="component" value="Unassembled WGS sequence"/>
</dbReference>
<comment type="caution">
    <text evidence="4">The sequence shown here is derived from an EMBL/GenBank/DDBJ whole genome shotgun (WGS) entry which is preliminary data.</text>
</comment>
<reference evidence="4" key="1">
    <citation type="submission" date="2023-01" db="EMBL/GenBank/DDBJ databases">
        <title>The chitinases involved in constricting ring structure development in the nematode-trapping fungus Drechslerella dactyloides.</title>
        <authorList>
            <person name="Wang R."/>
            <person name="Zhang L."/>
            <person name="Tang P."/>
            <person name="Li S."/>
            <person name="Liang L."/>
        </authorList>
    </citation>
    <scope>NUCLEOTIDE SEQUENCE</scope>
    <source>
        <strain evidence="4">YMF1.00031</strain>
    </source>
</reference>
<comment type="similarity">
    <text evidence="1">Belongs to the AB hydrolase superfamily. AB hydrolase 4 family.</text>
</comment>
<organism evidence="4 5">
    <name type="scientific">Drechslerella dactyloides</name>
    <name type="common">Nematode-trapping fungus</name>
    <name type="synonym">Arthrobotrys dactyloides</name>
    <dbReference type="NCBI Taxonomy" id="74499"/>
    <lineage>
        <taxon>Eukaryota</taxon>
        <taxon>Fungi</taxon>
        <taxon>Dikarya</taxon>
        <taxon>Ascomycota</taxon>
        <taxon>Pezizomycotina</taxon>
        <taxon>Orbiliomycetes</taxon>
        <taxon>Orbiliales</taxon>
        <taxon>Orbiliaceae</taxon>
        <taxon>Drechslerella</taxon>
    </lineage>
</organism>
<evidence type="ECO:0000256" key="2">
    <source>
        <dbReference type="PIRSR" id="PIRSR005211-1"/>
    </source>
</evidence>
<dbReference type="Pfam" id="PF00561">
    <property type="entry name" value="Abhydrolase_1"/>
    <property type="match status" value="1"/>
</dbReference>
<dbReference type="InterPro" id="IPR012020">
    <property type="entry name" value="ABHD4"/>
</dbReference>
<evidence type="ECO:0000313" key="5">
    <source>
        <dbReference type="Proteomes" id="UP001221413"/>
    </source>
</evidence>
<protein>
    <recommendedName>
        <fullName evidence="3">AB hydrolase-1 domain-containing protein</fullName>
    </recommendedName>
</protein>
<proteinExistence type="inferred from homology"/>